<dbReference type="RefSeq" id="XP_002503613.1">
    <property type="nucleotide sequence ID" value="XM_002503567.1"/>
</dbReference>
<evidence type="ECO:0000256" key="2">
    <source>
        <dbReference type="SAM" id="MobiDB-lite"/>
    </source>
</evidence>
<name>C1EAJ8_MICCC</name>
<dbReference type="InParanoid" id="C1EAJ8"/>
<keyword evidence="1" id="KW-0175">Coiled coil</keyword>
<feature type="compositionally biased region" description="Acidic residues" evidence="2">
    <location>
        <begin position="82"/>
        <end position="94"/>
    </location>
</feature>
<dbReference type="InterPro" id="IPR036869">
    <property type="entry name" value="J_dom_sf"/>
</dbReference>
<dbReference type="OMA" id="VTKWITH"/>
<reference evidence="3 4" key="1">
    <citation type="journal article" date="2009" name="Science">
        <title>Green evolution and dynamic adaptations revealed by genomes of the marine picoeukaryotes Micromonas.</title>
        <authorList>
            <person name="Worden A.Z."/>
            <person name="Lee J.H."/>
            <person name="Mock T."/>
            <person name="Rouze P."/>
            <person name="Simmons M.P."/>
            <person name="Aerts A.L."/>
            <person name="Allen A.E."/>
            <person name="Cuvelier M.L."/>
            <person name="Derelle E."/>
            <person name="Everett M.V."/>
            <person name="Foulon E."/>
            <person name="Grimwood J."/>
            <person name="Gundlach H."/>
            <person name="Henrissat B."/>
            <person name="Napoli C."/>
            <person name="McDonald S.M."/>
            <person name="Parker M.S."/>
            <person name="Rombauts S."/>
            <person name="Salamov A."/>
            <person name="Von Dassow P."/>
            <person name="Badger J.H."/>
            <person name="Coutinho P.M."/>
            <person name="Demir E."/>
            <person name="Dubchak I."/>
            <person name="Gentemann C."/>
            <person name="Eikrem W."/>
            <person name="Gready J.E."/>
            <person name="John U."/>
            <person name="Lanier W."/>
            <person name="Lindquist E.A."/>
            <person name="Lucas S."/>
            <person name="Mayer K.F."/>
            <person name="Moreau H."/>
            <person name="Not F."/>
            <person name="Otillar R."/>
            <person name="Panaud O."/>
            <person name="Pangilinan J."/>
            <person name="Paulsen I."/>
            <person name="Piegu B."/>
            <person name="Poliakov A."/>
            <person name="Robbens S."/>
            <person name="Schmutz J."/>
            <person name="Toulza E."/>
            <person name="Wyss T."/>
            <person name="Zelensky A."/>
            <person name="Zhou K."/>
            <person name="Armbrust E.V."/>
            <person name="Bhattacharya D."/>
            <person name="Goodenough U.W."/>
            <person name="Van de Peer Y."/>
            <person name="Grigoriev I.V."/>
        </authorList>
    </citation>
    <scope>NUCLEOTIDE SEQUENCE [LARGE SCALE GENOMIC DNA]</scope>
    <source>
        <strain evidence="4">RCC299 / NOUM17</strain>
    </source>
</reference>
<feature type="compositionally biased region" description="Basic and acidic residues" evidence="2">
    <location>
        <begin position="130"/>
        <end position="160"/>
    </location>
</feature>
<evidence type="ECO:0000256" key="1">
    <source>
        <dbReference type="SAM" id="Coils"/>
    </source>
</evidence>
<dbReference type="SUPFAM" id="SSF46565">
    <property type="entry name" value="Chaperone J-domain"/>
    <property type="match status" value="1"/>
</dbReference>
<evidence type="ECO:0000313" key="3">
    <source>
        <dbReference type="EMBL" id="ACO64871.1"/>
    </source>
</evidence>
<dbReference type="AlphaFoldDB" id="C1EAJ8"/>
<dbReference type="OrthoDB" id="498970at2759"/>
<sequence>MPKTRKASDARGNEEPASADAPTREGEDCIDLLDDNSDGEGGATDTAARKQSAKRNTSEKGKKKRQPSQPKAENEGKGTAEDPCELLSSDDEVVISEPDQKSKARNNGTTTKKGGKSADKTTAGRGQGGRGKEKAKSKSKAPERDPPKSQREESGQRRGFQDNTTQAAGAGPSSTGFTNHTHAPYGVPHVPPEPAPNHHDDTPLVSTRRANLLTTWRRFKAAHTRSNELLIMLRAKQEEYRVAVAQGRMFSHGSSSYQAQLINVTRVAAAVEEIMKLHHIVINEVTVIAAQYKRAAEELDNAILTMKSQRHASAHQRHGEAKATDFQAEVKAWELVEQTADLNVFPAGELKRIAIAMGVDVTGCLEKSEFVKSIAAKRDNGKEAWLVRKRKRGAEEEIAARQRKKLAELRNEEAKREADEGAQASAKQRAASQVAAWARNADLRLFLQRCGITVEGTGRTKKALAGAYKRAMLKFHPDRTQKDSTEQRILAAEVTKWITHAWQNLS</sequence>
<organism evidence="3 4">
    <name type="scientific">Micromonas commoda (strain RCC299 / NOUM17 / CCMP2709)</name>
    <name type="common">Picoplanktonic green alga</name>
    <dbReference type="NCBI Taxonomy" id="296587"/>
    <lineage>
        <taxon>Eukaryota</taxon>
        <taxon>Viridiplantae</taxon>
        <taxon>Chlorophyta</taxon>
        <taxon>Mamiellophyceae</taxon>
        <taxon>Mamiellales</taxon>
        <taxon>Mamiellaceae</taxon>
        <taxon>Micromonas</taxon>
    </lineage>
</organism>
<dbReference type="GeneID" id="8245250"/>
<evidence type="ECO:0000313" key="4">
    <source>
        <dbReference type="Proteomes" id="UP000002009"/>
    </source>
</evidence>
<feature type="region of interest" description="Disordered" evidence="2">
    <location>
        <begin position="1"/>
        <end position="203"/>
    </location>
</feature>
<keyword evidence="4" id="KW-1185">Reference proteome</keyword>
<proteinExistence type="predicted"/>
<feature type="coiled-coil region" evidence="1">
    <location>
        <begin position="392"/>
        <end position="424"/>
    </location>
</feature>
<accession>C1EAJ8</accession>
<dbReference type="KEGG" id="mis:MICPUN_50999"/>
<feature type="compositionally biased region" description="Basic and acidic residues" evidence="2">
    <location>
        <begin position="1"/>
        <end position="14"/>
    </location>
</feature>
<evidence type="ECO:0008006" key="5">
    <source>
        <dbReference type="Google" id="ProtNLM"/>
    </source>
</evidence>
<dbReference type="EMBL" id="CP001328">
    <property type="protein sequence ID" value="ACO64871.1"/>
    <property type="molecule type" value="Genomic_DNA"/>
</dbReference>
<gene>
    <name evidence="3" type="ORF">MICPUN_50999</name>
</gene>
<feature type="compositionally biased region" description="Acidic residues" evidence="2">
    <location>
        <begin position="28"/>
        <end position="38"/>
    </location>
</feature>
<dbReference type="Gene3D" id="1.10.287.110">
    <property type="entry name" value="DnaJ domain"/>
    <property type="match status" value="1"/>
</dbReference>
<dbReference type="Proteomes" id="UP000002009">
    <property type="component" value="Chromosome 7"/>
</dbReference>
<protein>
    <recommendedName>
        <fullName evidence="5">J domain-containing protein</fullName>
    </recommendedName>
</protein>
<feature type="compositionally biased region" description="Polar residues" evidence="2">
    <location>
        <begin position="161"/>
        <end position="181"/>
    </location>
</feature>